<feature type="region of interest" description="Disordered" evidence="1">
    <location>
        <begin position="50"/>
        <end position="141"/>
    </location>
</feature>
<accession>A0AAD2JGU9</accession>
<name>A0AAD2JGU9_9STRA</name>
<proteinExistence type="predicted"/>
<feature type="compositionally biased region" description="Basic and acidic residues" evidence="1">
    <location>
        <begin position="594"/>
        <end position="609"/>
    </location>
</feature>
<dbReference type="AlphaFoldDB" id="A0AAD2JGU9"/>
<feature type="region of interest" description="Disordered" evidence="1">
    <location>
        <begin position="448"/>
        <end position="496"/>
    </location>
</feature>
<feature type="compositionally biased region" description="Polar residues" evidence="1">
    <location>
        <begin position="450"/>
        <end position="468"/>
    </location>
</feature>
<evidence type="ECO:0000256" key="1">
    <source>
        <dbReference type="SAM" id="MobiDB-lite"/>
    </source>
</evidence>
<reference evidence="2" key="1">
    <citation type="submission" date="2023-08" db="EMBL/GenBank/DDBJ databases">
        <authorList>
            <person name="Audoor S."/>
            <person name="Bilcke G."/>
        </authorList>
    </citation>
    <scope>NUCLEOTIDE SEQUENCE</scope>
</reference>
<comment type="caution">
    <text evidence="2">The sequence shown here is derived from an EMBL/GenBank/DDBJ whole genome shotgun (WGS) entry which is preliminary data.</text>
</comment>
<feature type="compositionally biased region" description="Polar residues" evidence="1">
    <location>
        <begin position="710"/>
        <end position="722"/>
    </location>
</feature>
<feature type="region of interest" description="Disordered" evidence="1">
    <location>
        <begin position="296"/>
        <end position="359"/>
    </location>
</feature>
<organism evidence="2 3">
    <name type="scientific">Cylindrotheca closterium</name>
    <dbReference type="NCBI Taxonomy" id="2856"/>
    <lineage>
        <taxon>Eukaryota</taxon>
        <taxon>Sar</taxon>
        <taxon>Stramenopiles</taxon>
        <taxon>Ochrophyta</taxon>
        <taxon>Bacillariophyta</taxon>
        <taxon>Bacillariophyceae</taxon>
        <taxon>Bacillariophycidae</taxon>
        <taxon>Bacillariales</taxon>
        <taxon>Bacillariaceae</taxon>
        <taxon>Cylindrotheca</taxon>
    </lineage>
</organism>
<feature type="compositionally biased region" description="Polar residues" evidence="1">
    <location>
        <begin position="350"/>
        <end position="359"/>
    </location>
</feature>
<feature type="compositionally biased region" description="Basic residues" evidence="1">
    <location>
        <begin position="632"/>
        <end position="642"/>
    </location>
</feature>
<feature type="compositionally biased region" description="Basic and acidic residues" evidence="1">
    <location>
        <begin position="643"/>
        <end position="655"/>
    </location>
</feature>
<feature type="compositionally biased region" description="Low complexity" evidence="1">
    <location>
        <begin position="402"/>
        <end position="412"/>
    </location>
</feature>
<feature type="compositionally biased region" description="Acidic residues" evidence="1">
    <location>
        <begin position="691"/>
        <end position="706"/>
    </location>
</feature>
<dbReference type="Proteomes" id="UP001295423">
    <property type="component" value="Unassembled WGS sequence"/>
</dbReference>
<feature type="compositionally biased region" description="Basic and acidic residues" evidence="1">
    <location>
        <begin position="189"/>
        <end position="200"/>
    </location>
</feature>
<dbReference type="EMBL" id="CAKOGP040001758">
    <property type="protein sequence ID" value="CAJ1949165.1"/>
    <property type="molecule type" value="Genomic_DNA"/>
</dbReference>
<gene>
    <name evidence="2" type="ORF">CYCCA115_LOCUS11958</name>
</gene>
<protein>
    <submittedName>
        <fullName evidence="2">Uncharacterized protein</fullName>
    </submittedName>
</protein>
<feature type="compositionally biased region" description="Low complexity" evidence="1">
    <location>
        <begin position="376"/>
        <end position="393"/>
    </location>
</feature>
<keyword evidence="3" id="KW-1185">Reference proteome</keyword>
<feature type="region of interest" description="Disordered" evidence="1">
    <location>
        <begin position="180"/>
        <end position="202"/>
    </location>
</feature>
<feature type="region of interest" description="Disordered" evidence="1">
    <location>
        <begin position="372"/>
        <end position="416"/>
    </location>
</feature>
<feature type="compositionally biased region" description="Basic and acidic residues" evidence="1">
    <location>
        <begin position="732"/>
        <end position="751"/>
    </location>
</feature>
<evidence type="ECO:0000313" key="2">
    <source>
        <dbReference type="EMBL" id="CAJ1949165.1"/>
    </source>
</evidence>
<feature type="region of interest" description="Disordered" evidence="1">
    <location>
        <begin position="584"/>
        <end position="612"/>
    </location>
</feature>
<feature type="region of interest" description="Disordered" evidence="1">
    <location>
        <begin position="625"/>
        <end position="655"/>
    </location>
</feature>
<sequence>MTADLSASIKMSDEASLASSYYEVIDNLSVIWEETSQDLHSIVTNPKHYRRLSSGPIPYPPSSPRLSPRSLDGKSRVSIPHPPSSPLLSPRSLDGTPRVRNSRKSPLLRNNVLSLGPASIAEADEREERNNDTENPGRPSIFVTSLRTGELVALPLQDDEFTFESCTTGSDMQTVESIEEYFSDEEDQDKLPSRRNRKEESTEDEMIFEIVDELKEELMVIKHARDEAMKALYLHDSPLAKTQRKAASKSEKFLSRLSTIPQVPTFGNTGEITDSSSLPDVLPRVKKAVWKDKSATFENPRETNDPLPAGVSATCDSSLPETDAKDDSLTTRSAEPASFNTSLPDPPFTMQESTQQGDTTQISQFVTNGSVKQVNESSAPTQSSTATSEPPSSNIDENKGPSETSALSSLEETSTREAIEAESFDLNYTNSIDTTLLEDFWYAPFDAPSTLDSTTTQPTATANVSTAETTDESENNSPTDVSLTVDPAVSAPDRPIDALKTNAQEETELPSREEKSSKVNQITPAPHFALMQKWFLSNLKPSYFDQVQRQAFRINIDGLGGQRRRVQYNTSRLLLKRRLRKHFKPQGRNVVAQKRYEKPHELQSERSNDSDNESIEIFFANPQEDDCDSVQGRRRPLRRSSRRKSEGDLRNMVREGKRAELRSKIHGIEDRLERIRMNLSSSFSSLISIENDEGEEDSDSDADVAVEDNQGLTKGWSSSRSFSEGMLSPEPSPRERKGSKGRLERIRGKKKMNLEKLQHALDSAMEAVSAEIDS</sequence>
<feature type="region of interest" description="Disordered" evidence="1">
    <location>
        <begin position="691"/>
        <end position="751"/>
    </location>
</feature>
<feature type="compositionally biased region" description="Polar residues" evidence="1">
    <location>
        <begin position="330"/>
        <end position="343"/>
    </location>
</feature>
<evidence type="ECO:0000313" key="3">
    <source>
        <dbReference type="Proteomes" id="UP001295423"/>
    </source>
</evidence>